<reference evidence="1" key="2">
    <citation type="submission" date="2010-03" db="EMBL/GenBank/DDBJ databases">
        <authorList>
            <person name="Pajon A."/>
        </authorList>
    </citation>
    <scope>NUCLEOTIDE SEQUENCE</scope>
    <source>
        <strain evidence="1">Type strain: 18P13</strain>
    </source>
</reference>
<dbReference type="Gene3D" id="2.60.120.260">
    <property type="entry name" value="Galactose-binding domain-like"/>
    <property type="match status" value="1"/>
</dbReference>
<dbReference type="KEGG" id="rch:RUM_07060"/>
<accession>D4LBB3</accession>
<dbReference type="BioCyc" id="RCHA213810:RUM_RS03395-MONOMER"/>
<dbReference type="STRING" id="213810.RUM_07060"/>
<dbReference type="InterPro" id="IPR017853">
    <property type="entry name" value="GH"/>
</dbReference>
<dbReference type="Proteomes" id="UP000007054">
    <property type="component" value="Chromosome"/>
</dbReference>
<dbReference type="SUPFAM" id="SSF49785">
    <property type="entry name" value="Galactose-binding domain-like"/>
    <property type="match status" value="1"/>
</dbReference>
<reference evidence="1" key="1">
    <citation type="submission" date="2010-03" db="EMBL/GenBank/DDBJ databases">
        <title>The genome sequence of Ruminococcus sp. 18P13.</title>
        <authorList>
            <consortium name="metaHIT consortium -- http://www.metahit.eu/"/>
            <person name="Pajon A."/>
            <person name="Turner K."/>
            <person name="Parkhill J."/>
            <person name="Bernalier A."/>
        </authorList>
    </citation>
    <scope>NUCLEOTIDE SEQUENCE [LARGE SCALE GENOMIC DNA]</scope>
    <source>
        <strain evidence="1">Type strain: 18P13</strain>
    </source>
</reference>
<evidence type="ECO:0000313" key="2">
    <source>
        <dbReference type="Proteomes" id="UP000007054"/>
    </source>
</evidence>
<keyword evidence="2" id="KW-1185">Reference proteome</keyword>
<dbReference type="GeneID" id="83155504"/>
<dbReference type="PANTHER" id="PTHR42732">
    <property type="entry name" value="BETA-GALACTOSIDASE"/>
    <property type="match status" value="1"/>
</dbReference>
<evidence type="ECO:0000313" key="1">
    <source>
        <dbReference type="EMBL" id="CBL16908.1"/>
    </source>
</evidence>
<dbReference type="HOGENOM" id="CLU_009735_0_0_9"/>
<organism evidence="1 2">
    <name type="scientific">Ruminococcus champanellensis (strain DSM 18848 / JCM 17042 / KCTC 15320 / 18P13)</name>
    <dbReference type="NCBI Taxonomy" id="213810"/>
    <lineage>
        <taxon>Bacteria</taxon>
        <taxon>Bacillati</taxon>
        <taxon>Bacillota</taxon>
        <taxon>Clostridia</taxon>
        <taxon>Eubacteriales</taxon>
        <taxon>Oscillospiraceae</taxon>
        <taxon>Ruminococcus</taxon>
    </lineage>
</organism>
<gene>
    <name evidence="1" type="ordered locus">RUM_07060</name>
</gene>
<protein>
    <submittedName>
        <fullName evidence="1">Beta-galactosidase/beta-glucuronidase</fullName>
    </submittedName>
</protein>
<dbReference type="AlphaFoldDB" id="D4LBB3"/>
<dbReference type="PATRIC" id="fig|213810.4.peg.600"/>
<dbReference type="SUPFAM" id="SSF51445">
    <property type="entry name" value="(Trans)glycosidases"/>
    <property type="match status" value="1"/>
</dbReference>
<dbReference type="PANTHER" id="PTHR42732:SF1">
    <property type="entry name" value="BETA-MANNOSIDASE"/>
    <property type="match status" value="1"/>
</dbReference>
<dbReference type="RefSeq" id="WP_015557815.1">
    <property type="nucleotide sequence ID" value="NC_021039.1"/>
</dbReference>
<dbReference type="InterPro" id="IPR008979">
    <property type="entry name" value="Galactose-bd-like_sf"/>
</dbReference>
<sequence length="931" mass="104592">MYKQYDLSGIWRFAMDPDKNGVREQFFATVLPDTIPLPGTTAQAKKGTYNTSRNTGYLTECYPFSGWAWYQTTFTPAPEDLHKPLLLTLERTRMTRLWINGTELGSCDSLTTPHCYRLPALEDPSPVTITICVSNTDYPTKGGHMTSPDTQTNWNGITGEISLTVLPPVHLSDLQAYPDAAHKSVTLRGMLRGAAHTSLTVTGKAFSKDDPCIREISPIRTDLDADTEGTFSLLIPLGEDALLWSEYTPVVYELHLSMPDVPGDAVIRFGLRSLSTKGMEFQVNGTPIMLRGKHDGMLFPLTGAAPTDLAEWLRLLSIAKAYGINHYRYHTSCPPEAAFAAADLLGIYMQPELPFWGTLAAPGEEQYNETEQAYLVEEGFRMLRAFGSHPSFCMLSLGNELWGSSQRMGEILRDYRETDPRHLYTQGSNNFQFWPCILEEDDFFSGVRLSKERLIRGSYANCDLPLGHIQTCRPSTDHSYDPLIFPVQQESAEAGAAEIQIQYGTGTKTIRVDQQAEGLIPHKPIVTHEIGQYTVYPDFEEIPKFTGVLQARNFEVFREWLRDAGMEEQARDFFLASGHLAAQCYKEEIEAVMRSRHIAGFQLLDLQDFTGQGTALVGMLDAFMDSKGLISEKQWRGFCSDVVLLAEFDRFNYAAGEFFRAQVQLRCYRPGLTGTAHWRLTAGDACLAAGSFPLPDAPMGLVTLGQIETRLPETEITRSLTLTLEIPEADTENGYIIYVYPRKKPQLPPAIRVAYTAAEAQTMLDRGARVLLLPETVKEVVEGFYCTDFWCYPMFRQICESMDRPVAVGTMGLLVDQAHPALSDFARAHCTTPQWYDLVTHANCAVLEHAAPHIRPMVQMIDNFERNHKLGILFEARVGTGRLMVCTIRLGEIAERIEVQAFTDALYRYMASDRFEPRQELTPQQLTELFI</sequence>
<dbReference type="InterPro" id="IPR051913">
    <property type="entry name" value="GH2_Domain-Containing"/>
</dbReference>
<proteinExistence type="predicted"/>
<dbReference type="EMBL" id="FP929052">
    <property type="protein sequence ID" value="CBL16908.1"/>
    <property type="molecule type" value="Genomic_DNA"/>
</dbReference>
<name>D4LBB3_RUMC1</name>
<dbReference type="Gene3D" id="3.20.20.80">
    <property type="entry name" value="Glycosidases"/>
    <property type="match status" value="1"/>
</dbReference>
<dbReference type="CAZy" id="GH2">
    <property type="family name" value="Glycoside Hydrolase Family 2"/>
</dbReference>